<protein>
    <submittedName>
        <fullName evidence="1">Uncharacterized protein</fullName>
    </submittedName>
</protein>
<keyword evidence="2" id="KW-1185">Reference proteome</keyword>
<comment type="caution">
    <text evidence="1">The sequence shown here is derived from an EMBL/GenBank/DDBJ whole genome shotgun (WGS) entry which is preliminary data.</text>
</comment>
<proteinExistence type="predicted"/>
<evidence type="ECO:0000313" key="2">
    <source>
        <dbReference type="Proteomes" id="UP000837803"/>
    </source>
</evidence>
<reference evidence="1" key="1">
    <citation type="submission" date="2021-12" db="EMBL/GenBank/DDBJ databases">
        <authorList>
            <person name="Rodrigo-Torres L."/>
            <person name="Arahal R. D."/>
            <person name="Lucena T."/>
        </authorList>
    </citation>
    <scope>NUCLEOTIDE SEQUENCE</scope>
    <source>
        <strain evidence="1">CECT 8419</strain>
    </source>
</reference>
<name>A0ABM9AZC4_9BACT</name>
<organism evidence="1 2">
    <name type="scientific">Neolewinella maritima</name>
    <dbReference type="NCBI Taxonomy" id="1383882"/>
    <lineage>
        <taxon>Bacteria</taxon>
        <taxon>Pseudomonadati</taxon>
        <taxon>Bacteroidota</taxon>
        <taxon>Saprospiria</taxon>
        <taxon>Saprospirales</taxon>
        <taxon>Lewinellaceae</taxon>
        <taxon>Neolewinella</taxon>
    </lineage>
</organism>
<accession>A0ABM9AZC4</accession>
<gene>
    <name evidence="1" type="ORF">LEM8419_00977</name>
</gene>
<dbReference type="Proteomes" id="UP000837803">
    <property type="component" value="Unassembled WGS sequence"/>
</dbReference>
<dbReference type="EMBL" id="CAKLPZ010000001">
    <property type="protein sequence ID" value="CAH0999677.1"/>
    <property type="molecule type" value="Genomic_DNA"/>
</dbReference>
<evidence type="ECO:0000313" key="1">
    <source>
        <dbReference type="EMBL" id="CAH0999677.1"/>
    </source>
</evidence>
<sequence length="34" mass="3664">MDIFAVALIILLVLSLLAMAGYVLYRAITGSLTH</sequence>